<evidence type="ECO:0000313" key="1">
    <source>
        <dbReference type="EMBL" id="GAU91651.1"/>
    </source>
</evidence>
<keyword evidence="2" id="KW-1185">Reference proteome</keyword>
<organism evidence="1 2">
    <name type="scientific">Ramazzottius varieornatus</name>
    <name type="common">Water bear</name>
    <name type="synonym">Tardigrade</name>
    <dbReference type="NCBI Taxonomy" id="947166"/>
    <lineage>
        <taxon>Eukaryota</taxon>
        <taxon>Metazoa</taxon>
        <taxon>Ecdysozoa</taxon>
        <taxon>Tardigrada</taxon>
        <taxon>Eutardigrada</taxon>
        <taxon>Parachela</taxon>
        <taxon>Hypsibioidea</taxon>
        <taxon>Ramazzottiidae</taxon>
        <taxon>Ramazzottius</taxon>
    </lineage>
</organism>
<sequence length="51" mass="5795">MLAFYGTEVEGIQREQDLSSVTDAPLSSALKRRRSQVYPTKEFKARPGCFE</sequence>
<dbReference type="Proteomes" id="UP000186922">
    <property type="component" value="Unassembled WGS sequence"/>
</dbReference>
<gene>
    <name evidence="1" type="primary">RvY_03870-1</name>
    <name evidence="1" type="synonym">RvY_03870.1</name>
    <name evidence="1" type="ORF">RvY_03870</name>
</gene>
<name>A0A1D1UQC9_RAMVA</name>
<protein>
    <submittedName>
        <fullName evidence="1">Uncharacterized protein</fullName>
    </submittedName>
</protein>
<proteinExistence type="predicted"/>
<accession>A0A1D1UQC9</accession>
<comment type="caution">
    <text evidence="1">The sequence shown here is derived from an EMBL/GenBank/DDBJ whole genome shotgun (WGS) entry which is preliminary data.</text>
</comment>
<evidence type="ECO:0000313" key="2">
    <source>
        <dbReference type="Proteomes" id="UP000186922"/>
    </source>
</evidence>
<dbReference type="EMBL" id="BDGG01000002">
    <property type="protein sequence ID" value="GAU91651.1"/>
    <property type="molecule type" value="Genomic_DNA"/>
</dbReference>
<reference evidence="1 2" key="1">
    <citation type="journal article" date="2016" name="Nat. Commun.">
        <title>Extremotolerant tardigrade genome and improved radiotolerance of human cultured cells by tardigrade-unique protein.</title>
        <authorList>
            <person name="Hashimoto T."/>
            <person name="Horikawa D.D."/>
            <person name="Saito Y."/>
            <person name="Kuwahara H."/>
            <person name="Kozuka-Hata H."/>
            <person name="Shin-I T."/>
            <person name="Minakuchi Y."/>
            <person name="Ohishi K."/>
            <person name="Motoyama A."/>
            <person name="Aizu T."/>
            <person name="Enomoto A."/>
            <person name="Kondo K."/>
            <person name="Tanaka S."/>
            <person name="Hara Y."/>
            <person name="Koshikawa S."/>
            <person name="Sagara H."/>
            <person name="Miura T."/>
            <person name="Yokobori S."/>
            <person name="Miyagawa K."/>
            <person name="Suzuki Y."/>
            <person name="Kubo T."/>
            <person name="Oyama M."/>
            <person name="Kohara Y."/>
            <person name="Fujiyama A."/>
            <person name="Arakawa K."/>
            <person name="Katayama T."/>
            <person name="Toyoda A."/>
            <person name="Kunieda T."/>
        </authorList>
    </citation>
    <scope>NUCLEOTIDE SEQUENCE [LARGE SCALE GENOMIC DNA]</scope>
    <source>
        <strain evidence="1 2">YOKOZUNA-1</strain>
    </source>
</reference>
<dbReference type="AlphaFoldDB" id="A0A1D1UQC9"/>